<dbReference type="EMBL" id="ML208737">
    <property type="protein sequence ID" value="TFK60752.1"/>
    <property type="molecule type" value="Genomic_DNA"/>
</dbReference>
<keyword evidence="2" id="KW-1185">Reference proteome</keyword>
<feature type="non-terminal residue" evidence="1">
    <location>
        <position position="1"/>
    </location>
</feature>
<name>A0ACD3A4W8_9AGAR</name>
<gene>
    <name evidence="1" type="ORF">BDN72DRAFT_498575</name>
</gene>
<organism evidence="1 2">
    <name type="scientific">Pluteus cervinus</name>
    <dbReference type="NCBI Taxonomy" id="181527"/>
    <lineage>
        <taxon>Eukaryota</taxon>
        <taxon>Fungi</taxon>
        <taxon>Dikarya</taxon>
        <taxon>Basidiomycota</taxon>
        <taxon>Agaricomycotina</taxon>
        <taxon>Agaricomycetes</taxon>
        <taxon>Agaricomycetidae</taxon>
        <taxon>Agaricales</taxon>
        <taxon>Pluteineae</taxon>
        <taxon>Pluteaceae</taxon>
        <taxon>Pluteus</taxon>
    </lineage>
</organism>
<evidence type="ECO:0000313" key="1">
    <source>
        <dbReference type="EMBL" id="TFK60752.1"/>
    </source>
</evidence>
<sequence>PIQCCQTVQSAGSLLSLPDIASILPPVDPTVLVGVRCTPLTIVGLGGDSCSEQPVCCTDTSFGGVISVGCTPVNLN</sequence>
<protein>
    <submittedName>
        <fullName evidence="1">Uncharacterized protein</fullName>
    </submittedName>
</protein>
<accession>A0ACD3A4W8</accession>
<dbReference type="Proteomes" id="UP000308600">
    <property type="component" value="Unassembled WGS sequence"/>
</dbReference>
<evidence type="ECO:0000313" key="2">
    <source>
        <dbReference type="Proteomes" id="UP000308600"/>
    </source>
</evidence>
<reference evidence="1 2" key="1">
    <citation type="journal article" date="2019" name="Nat. Ecol. Evol.">
        <title>Megaphylogeny resolves global patterns of mushroom evolution.</title>
        <authorList>
            <person name="Varga T."/>
            <person name="Krizsan K."/>
            <person name="Foldi C."/>
            <person name="Dima B."/>
            <person name="Sanchez-Garcia M."/>
            <person name="Sanchez-Ramirez S."/>
            <person name="Szollosi G.J."/>
            <person name="Szarkandi J.G."/>
            <person name="Papp V."/>
            <person name="Albert L."/>
            <person name="Andreopoulos W."/>
            <person name="Angelini C."/>
            <person name="Antonin V."/>
            <person name="Barry K.W."/>
            <person name="Bougher N.L."/>
            <person name="Buchanan P."/>
            <person name="Buyck B."/>
            <person name="Bense V."/>
            <person name="Catcheside P."/>
            <person name="Chovatia M."/>
            <person name="Cooper J."/>
            <person name="Damon W."/>
            <person name="Desjardin D."/>
            <person name="Finy P."/>
            <person name="Geml J."/>
            <person name="Haridas S."/>
            <person name="Hughes K."/>
            <person name="Justo A."/>
            <person name="Karasinski D."/>
            <person name="Kautmanova I."/>
            <person name="Kiss B."/>
            <person name="Kocsube S."/>
            <person name="Kotiranta H."/>
            <person name="LaButti K.M."/>
            <person name="Lechner B.E."/>
            <person name="Liimatainen K."/>
            <person name="Lipzen A."/>
            <person name="Lukacs Z."/>
            <person name="Mihaltcheva S."/>
            <person name="Morgado L.N."/>
            <person name="Niskanen T."/>
            <person name="Noordeloos M.E."/>
            <person name="Ohm R.A."/>
            <person name="Ortiz-Santana B."/>
            <person name="Ovrebo C."/>
            <person name="Racz N."/>
            <person name="Riley R."/>
            <person name="Savchenko A."/>
            <person name="Shiryaev A."/>
            <person name="Soop K."/>
            <person name="Spirin V."/>
            <person name="Szebenyi C."/>
            <person name="Tomsovsky M."/>
            <person name="Tulloss R.E."/>
            <person name="Uehling J."/>
            <person name="Grigoriev I.V."/>
            <person name="Vagvolgyi C."/>
            <person name="Papp T."/>
            <person name="Martin F.M."/>
            <person name="Miettinen O."/>
            <person name="Hibbett D.S."/>
            <person name="Nagy L.G."/>
        </authorList>
    </citation>
    <scope>NUCLEOTIDE SEQUENCE [LARGE SCALE GENOMIC DNA]</scope>
    <source>
        <strain evidence="1 2">NL-1719</strain>
    </source>
</reference>
<proteinExistence type="predicted"/>